<name>A0A0P7BSD9_9BACT</name>
<accession>A0A0P7BSD9</accession>
<keyword evidence="1" id="KW-0732">Signal</keyword>
<protein>
    <recommendedName>
        <fullName evidence="2">Thioredoxin domain-containing protein</fullName>
    </recommendedName>
</protein>
<proteinExistence type="predicted"/>
<dbReference type="SUPFAM" id="SSF52833">
    <property type="entry name" value="Thioredoxin-like"/>
    <property type="match status" value="1"/>
</dbReference>
<dbReference type="Pfam" id="PF00578">
    <property type="entry name" value="AhpC-TSA"/>
    <property type="match status" value="1"/>
</dbReference>
<dbReference type="PANTHER" id="PTHR42852:SF13">
    <property type="entry name" value="PROTEIN DIPZ"/>
    <property type="match status" value="1"/>
</dbReference>
<dbReference type="PANTHER" id="PTHR42852">
    <property type="entry name" value="THIOL:DISULFIDE INTERCHANGE PROTEIN DSBE"/>
    <property type="match status" value="1"/>
</dbReference>
<evidence type="ECO:0000313" key="3">
    <source>
        <dbReference type="EMBL" id="KPM47859.1"/>
    </source>
</evidence>
<dbReference type="EMBL" id="LGTQ01000009">
    <property type="protein sequence ID" value="KPM47859.1"/>
    <property type="molecule type" value="Genomic_DNA"/>
</dbReference>
<dbReference type="InterPro" id="IPR033395">
    <property type="entry name" value="DUF5106"/>
</dbReference>
<evidence type="ECO:0000313" key="4">
    <source>
        <dbReference type="Proteomes" id="UP000050454"/>
    </source>
</evidence>
<dbReference type="InterPro" id="IPR025380">
    <property type="entry name" value="DUF4369"/>
</dbReference>
<evidence type="ECO:0000256" key="1">
    <source>
        <dbReference type="SAM" id="SignalP"/>
    </source>
</evidence>
<feature type="domain" description="Thioredoxin" evidence="2">
    <location>
        <begin position="327"/>
        <end position="466"/>
    </location>
</feature>
<dbReference type="Pfam" id="PF14289">
    <property type="entry name" value="DUF4369"/>
    <property type="match status" value="1"/>
</dbReference>
<dbReference type="InterPro" id="IPR013766">
    <property type="entry name" value="Thioredoxin_domain"/>
</dbReference>
<evidence type="ECO:0000259" key="2">
    <source>
        <dbReference type="PROSITE" id="PS51352"/>
    </source>
</evidence>
<sequence length="475" mass="55454">MKRFTLGALLILMTAFSAFAQQEYSIKVKLDGGPTDRYIHLAHFMGYNQYIKVDSAKLENGIYHFEGEEPLEGGIYLIVHSSAKYYDFIVSGDEKAFEIEADTVNFIKSVKFTGSKENDILFGYRKFLEGMNDRAAEINASINPQDPDANSTRREKMMTLQEEYKNYLEKTIAENEGTFAAKVIKANQEIEIPKEVPLNPDGSKDSTFAFRYYKAHFWDNMDFSDRRMLWTPFLQTKLEKYFKDLVFQVQDSVIVDADRVVTLSKQNPEVYRYVLWWVTNKYENSEIVGLDGVFVHLAEEYYLKDADWLSEEQRKKFEDRVKILKPLRTGEVFPRLYVYDTLGQAHTVQQSPGKYTIVYFYSPDCGHCKDAAPELVEYAKAAKGKGIVIYNVSVDYELDKMKKFIDKYGTGEDMLNLWDQGHHYYFRENYDVYATPTSYILDSQKRIIGKRIPIEEFDRFIEFYERRNGSKSQSK</sequence>
<dbReference type="Gene3D" id="3.40.30.10">
    <property type="entry name" value="Glutaredoxin"/>
    <property type="match status" value="1"/>
</dbReference>
<dbReference type="GO" id="GO:0016491">
    <property type="term" value="F:oxidoreductase activity"/>
    <property type="evidence" value="ECO:0007669"/>
    <property type="project" value="InterPro"/>
</dbReference>
<gene>
    <name evidence="3" type="ORF">AFM12_11490</name>
</gene>
<dbReference type="GO" id="GO:0016209">
    <property type="term" value="F:antioxidant activity"/>
    <property type="evidence" value="ECO:0007669"/>
    <property type="project" value="InterPro"/>
</dbReference>
<dbReference type="OrthoDB" id="6399635at2"/>
<reference evidence="3 4" key="1">
    <citation type="submission" date="2015-07" db="EMBL/GenBank/DDBJ databases">
        <title>The draft genome sequence of Leadbetterella sp. JN14-9.</title>
        <authorList>
            <person name="Liu Y."/>
            <person name="Du J."/>
            <person name="Shao Z."/>
        </authorList>
    </citation>
    <scope>NUCLEOTIDE SEQUENCE [LARGE SCALE GENOMIC DNA]</scope>
    <source>
        <strain evidence="3 4">JN14-9</strain>
    </source>
</reference>
<dbReference type="PROSITE" id="PS51352">
    <property type="entry name" value="THIOREDOXIN_2"/>
    <property type="match status" value="1"/>
</dbReference>
<feature type="chain" id="PRO_5006136164" description="Thioredoxin domain-containing protein" evidence="1">
    <location>
        <begin position="21"/>
        <end position="475"/>
    </location>
</feature>
<comment type="caution">
    <text evidence="3">The sequence shown here is derived from an EMBL/GenBank/DDBJ whole genome shotgun (WGS) entry which is preliminary data.</text>
</comment>
<dbReference type="STRING" id="1605367.AFM12_11490"/>
<dbReference type="CDD" id="cd02966">
    <property type="entry name" value="TlpA_like_family"/>
    <property type="match status" value="1"/>
</dbReference>
<dbReference type="Pfam" id="PF17127">
    <property type="entry name" value="DUF5106"/>
    <property type="match status" value="1"/>
</dbReference>
<dbReference type="InterPro" id="IPR000866">
    <property type="entry name" value="AhpC/TSA"/>
</dbReference>
<keyword evidence="4" id="KW-1185">Reference proteome</keyword>
<feature type="signal peptide" evidence="1">
    <location>
        <begin position="1"/>
        <end position="20"/>
    </location>
</feature>
<organism evidence="3 4">
    <name type="scientific">Jiulongibacter sediminis</name>
    <dbReference type="NCBI Taxonomy" id="1605367"/>
    <lineage>
        <taxon>Bacteria</taxon>
        <taxon>Pseudomonadati</taxon>
        <taxon>Bacteroidota</taxon>
        <taxon>Cytophagia</taxon>
        <taxon>Cytophagales</taxon>
        <taxon>Leadbetterellaceae</taxon>
        <taxon>Jiulongibacter</taxon>
    </lineage>
</organism>
<dbReference type="AlphaFoldDB" id="A0A0P7BSD9"/>
<dbReference type="RefSeq" id="WP_055148314.1">
    <property type="nucleotide sequence ID" value="NZ_JXSZ01000009.1"/>
</dbReference>
<dbReference type="Proteomes" id="UP000050454">
    <property type="component" value="Unassembled WGS sequence"/>
</dbReference>
<dbReference type="InterPro" id="IPR036249">
    <property type="entry name" value="Thioredoxin-like_sf"/>
</dbReference>
<dbReference type="InterPro" id="IPR050553">
    <property type="entry name" value="Thioredoxin_ResA/DsbE_sf"/>
</dbReference>